<evidence type="ECO:0000313" key="4">
    <source>
        <dbReference type="Proteomes" id="UP000237608"/>
    </source>
</evidence>
<dbReference type="SUPFAM" id="SSF53474">
    <property type="entry name" value="alpha/beta-Hydrolases"/>
    <property type="match status" value="1"/>
</dbReference>
<organism evidence="3 4">
    <name type="scientific">Polaribacter gangjinensis</name>
    <dbReference type="NCBI Taxonomy" id="574710"/>
    <lineage>
        <taxon>Bacteria</taxon>
        <taxon>Pseudomonadati</taxon>
        <taxon>Bacteroidota</taxon>
        <taxon>Flavobacteriia</taxon>
        <taxon>Flavobacteriales</taxon>
        <taxon>Flavobacteriaceae</taxon>
    </lineage>
</organism>
<keyword evidence="1" id="KW-0812">Transmembrane</keyword>
<protein>
    <recommendedName>
        <fullName evidence="2">Peptidase S9 prolyl oligopeptidase catalytic domain-containing protein</fullName>
    </recommendedName>
</protein>
<evidence type="ECO:0000256" key="1">
    <source>
        <dbReference type="SAM" id="Phobius"/>
    </source>
</evidence>
<keyword evidence="1" id="KW-0472">Membrane</keyword>
<comment type="caution">
    <text evidence="3">The sequence shown here is derived from an EMBL/GenBank/DDBJ whole genome shotgun (WGS) entry which is preliminary data.</text>
</comment>
<dbReference type="InterPro" id="IPR001375">
    <property type="entry name" value="Peptidase_S9_cat"/>
</dbReference>
<dbReference type="InterPro" id="IPR029058">
    <property type="entry name" value="AB_hydrolase_fold"/>
</dbReference>
<name>A0A2S7WAH3_9FLAO</name>
<feature type="transmembrane region" description="Helical" evidence="1">
    <location>
        <begin position="12"/>
        <end position="32"/>
    </location>
</feature>
<dbReference type="Proteomes" id="UP000237608">
    <property type="component" value="Unassembled WGS sequence"/>
</dbReference>
<proteinExistence type="predicted"/>
<feature type="domain" description="Peptidase S9 prolyl oligopeptidase catalytic" evidence="2">
    <location>
        <begin position="120"/>
        <end position="273"/>
    </location>
</feature>
<dbReference type="AlphaFoldDB" id="A0A2S7WAH3"/>
<dbReference type="PANTHER" id="PTHR42886:SF29">
    <property type="entry name" value="PUMMELIG, ISOFORM A"/>
    <property type="match status" value="1"/>
</dbReference>
<dbReference type="PANTHER" id="PTHR42886">
    <property type="entry name" value="RE40534P-RELATED"/>
    <property type="match status" value="1"/>
</dbReference>
<dbReference type="OrthoDB" id="1224630at2"/>
<dbReference type="GO" id="GO:0006508">
    <property type="term" value="P:proteolysis"/>
    <property type="evidence" value="ECO:0007669"/>
    <property type="project" value="InterPro"/>
</dbReference>
<dbReference type="Gene3D" id="3.40.50.1820">
    <property type="entry name" value="alpha/beta hydrolase"/>
    <property type="match status" value="1"/>
</dbReference>
<keyword evidence="4" id="KW-1185">Reference proteome</keyword>
<dbReference type="GO" id="GO:0008236">
    <property type="term" value="F:serine-type peptidase activity"/>
    <property type="evidence" value="ECO:0007669"/>
    <property type="project" value="InterPro"/>
</dbReference>
<evidence type="ECO:0000313" key="3">
    <source>
        <dbReference type="EMBL" id="PQJ74634.1"/>
    </source>
</evidence>
<dbReference type="Pfam" id="PF00326">
    <property type="entry name" value="Peptidase_S9"/>
    <property type="match status" value="1"/>
</dbReference>
<reference evidence="3 4" key="1">
    <citation type="submission" date="2016-12" db="EMBL/GenBank/DDBJ databases">
        <title>Trade-off between light-utilization and light-protection in marine flavobacteria.</title>
        <authorList>
            <person name="Kumagai Y."/>
            <person name="Yoshizawa S."/>
            <person name="Kogure K."/>
            <person name="Iwasaki W."/>
        </authorList>
    </citation>
    <scope>NUCLEOTIDE SEQUENCE [LARGE SCALE GENOMIC DNA]</scope>
    <source>
        <strain evidence="3 4">KCTC 22729</strain>
    </source>
</reference>
<accession>A0A2S7WAH3</accession>
<sequence>MFITGFLKRFLKVFSIIVFILFTIIYALFYFYTSPKSDKAILSEFEDVALTPKISYHNFKNLKYRKLSIVNDTVLPTIVFVHGTVGSCIDFISYMKDPMIYSKANFISYDRVGYNYEDANDVQESIAFERDMLQSITKDLPKNKTVVVGYSYGGPIVLADTTRYKKAVLLAPAVFSNREVMPWLLNLYNWKVTRWLVPPIWKQAAKEKLSHKSDLKIFEKKWNQNSNEILAIHGENDHLVPYANSEKLATQFPKEQFELIQIRRGDHGIIWNRFDFIREQLILCLN</sequence>
<keyword evidence="1" id="KW-1133">Transmembrane helix</keyword>
<gene>
    <name evidence="3" type="ORF">BTO13_04915</name>
</gene>
<dbReference type="EMBL" id="MSCL01000001">
    <property type="protein sequence ID" value="PQJ74634.1"/>
    <property type="molecule type" value="Genomic_DNA"/>
</dbReference>
<evidence type="ECO:0000259" key="2">
    <source>
        <dbReference type="Pfam" id="PF00326"/>
    </source>
</evidence>